<feature type="signal peptide" evidence="2">
    <location>
        <begin position="1"/>
        <end position="19"/>
    </location>
</feature>
<organism evidence="5 6">
    <name type="scientific">Capronia epimyces CBS 606.96</name>
    <dbReference type="NCBI Taxonomy" id="1182542"/>
    <lineage>
        <taxon>Eukaryota</taxon>
        <taxon>Fungi</taxon>
        <taxon>Dikarya</taxon>
        <taxon>Ascomycota</taxon>
        <taxon>Pezizomycotina</taxon>
        <taxon>Eurotiomycetes</taxon>
        <taxon>Chaetothyriomycetidae</taxon>
        <taxon>Chaetothyriales</taxon>
        <taxon>Herpotrichiellaceae</taxon>
        <taxon>Capronia</taxon>
    </lineage>
</organism>
<reference evidence="5 6" key="1">
    <citation type="submission" date="2013-03" db="EMBL/GenBank/DDBJ databases">
        <title>The Genome Sequence of Capronia epimyces CBS 606.96.</title>
        <authorList>
            <consortium name="The Broad Institute Genomics Platform"/>
            <person name="Cuomo C."/>
            <person name="de Hoog S."/>
            <person name="Gorbushina A."/>
            <person name="Walker B."/>
            <person name="Young S.K."/>
            <person name="Zeng Q."/>
            <person name="Gargeya S."/>
            <person name="Fitzgerald M."/>
            <person name="Haas B."/>
            <person name="Abouelleil A."/>
            <person name="Allen A.W."/>
            <person name="Alvarado L."/>
            <person name="Arachchi H.M."/>
            <person name="Berlin A.M."/>
            <person name="Chapman S.B."/>
            <person name="Gainer-Dewar J."/>
            <person name="Goldberg J."/>
            <person name="Griggs A."/>
            <person name="Gujja S."/>
            <person name="Hansen M."/>
            <person name="Howarth C."/>
            <person name="Imamovic A."/>
            <person name="Ireland A."/>
            <person name="Larimer J."/>
            <person name="McCowan C."/>
            <person name="Murphy C."/>
            <person name="Pearson M."/>
            <person name="Poon T.W."/>
            <person name="Priest M."/>
            <person name="Roberts A."/>
            <person name="Saif S."/>
            <person name="Shea T."/>
            <person name="Sisk P."/>
            <person name="Sykes S."/>
            <person name="Wortman J."/>
            <person name="Nusbaum C."/>
            <person name="Birren B."/>
        </authorList>
    </citation>
    <scope>NUCLEOTIDE SEQUENCE [LARGE SCALE GENOMIC DNA]</scope>
    <source>
        <strain evidence="5 6">CBS 606.96</strain>
    </source>
</reference>
<protein>
    <submittedName>
        <fullName evidence="5">Uncharacterized protein</fullName>
    </submittedName>
</protein>
<keyword evidence="6" id="KW-1185">Reference proteome</keyword>
<gene>
    <name evidence="5" type="ORF">A1O3_05611</name>
</gene>
<evidence type="ECO:0000256" key="2">
    <source>
        <dbReference type="SAM" id="SignalP"/>
    </source>
</evidence>
<dbReference type="GO" id="GO:0005576">
    <property type="term" value="C:extracellular region"/>
    <property type="evidence" value="ECO:0007669"/>
    <property type="project" value="TreeGrafter"/>
</dbReference>
<dbReference type="GeneID" id="19169721"/>
<dbReference type="InterPro" id="IPR045328">
    <property type="entry name" value="Kre9/Knh1"/>
</dbReference>
<accession>W9Y6T8</accession>
<dbReference type="PANTHER" id="PTHR28154:SF1">
    <property type="entry name" value="CELL WALL SYNTHESIS PROTEIN KNH1-RELATED"/>
    <property type="match status" value="1"/>
</dbReference>
<dbReference type="HOGENOM" id="CLU_063732_0_0_1"/>
<feature type="domain" description="Yeast cell wall synthesis Kre9/Knh1 C-terminal" evidence="3">
    <location>
        <begin position="174"/>
        <end position="254"/>
    </location>
</feature>
<dbReference type="Proteomes" id="UP000019478">
    <property type="component" value="Unassembled WGS sequence"/>
</dbReference>
<dbReference type="InterPro" id="IPR018466">
    <property type="entry name" value="Kre9/Knh1-like_N"/>
</dbReference>
<dbReference type="AlphaFoldDB" id="W9Y6T8"/>
<feature type="domain" description="Yeast cell wall synthesis Kre9/Knh1-like N-terminal" evidence="4">
    <location>
        <begin position="33"/>
        <end position="126"/>
    </location>
</feature>
<evidence type="ECO:0000313" key="5">
    <source>
        <dbReference type="EMBL" id="EXJ84936.1"/>
    </source>
</evidence>
<proteinExistence type="predicted"/>
<dbReference type="PANTHER" id="PTHR28154">
    <property type="entry name" value="CELL WALL SYNTHESIS PROTEIN KNH1-RELATED"/>
    <property type="match status" value="1"/>
</dbReference>
<comment type="caution">
    <text evidence="5">The sequence shown here is derived from an EMBL/GenBank/DDBJ whole genome shotgun (WGS) entry which is preliminary data.</text>
</comment>
<feature type="chain" id="PRO_5004932497" evidence="2">
    <location>
        <begin position="20"/>
        <end position="265"/>
    </location>
</feature>
<dbReference type="OrthoDB" id="2432613at2759"/>
<evidence type="ECO:0000256" key="1">
    <source>
        <dbReference type="ARBA" id="ARBA00022729"/>
    </source>
</evidence>
<dbReference type="GO" id="GO:0031505">
    <property type="term" value="P:fungal-type cell wall organization"/>
    <property type="evidence" value="ECO:0007669"/>
    <property type="project" value="TreeGrafter"/>
</dbReference>
<dbReference type="eggNOG" id="ENOG502S28F">
    <property type="taxonomic scope" value="Eukaryota"/>
</dbReference>
<dbReference type="STRING" id="1182542.W9Y6T8"/>
<dbReference type="Pfam" id="PF10342">
    <property type="entry name" value="Kre9_KNH"/>
    <property type="match status" value="1"/>
</dbReference>
<evidence type="ECO:0000259" key="3">
    <source>
        <dbReference type="Pfam" id="PF05390"/>
    </source>
</evidence>
<dbReference type="EMBL" id="AMGY01000004">
    <property type="protein sequence ID" value="EXJ84936.1"/>
    <property type="molecule type" value="Genomic_DNA"/>
</dbReference>
<dbReference type="GO" id="GO:0006078">
    <property type="term" value="P:(1-&gt;6)-beta-D-glucan biosynthetic process"/>
    <property type="evidence" value="ECO:0007669"/>
    <property type="project" value="InterPro"/>
</dbReference>
<evidence type="ECO:0000313" key="6">
    <source>
        <dbReference type="Proteomes" id="UP000019478"/>
    </source>
</evidence>
<dbReference type="GO" id="GO:0042546">
    <property type="term" value="P:cell wall biogenesis"/>
    <property type="evidence" value="ECO:0007669"/>
    <property type="project" value="InterPro"/>
</dbReference>
<name>W9Y6T8_9EURO</name>
<keyword evidence="1 2" id="KW-0732">Signal</keyword>
<sequence>MILRSVYFLVAGLLSFALADVLVTGPVAGDAISGLSLDIEWKDSGKTPKIADLASYQVFLCAGGNTDTNFVQLATLVQNGDFADGNTVTVTLTAGLGADVTNAYFLKFISAATGGTVINYSDRFSLRSMTGTFPAAVQAGLKTVTGTAGPADVNNIQAAQAGDTQDTAPANGASEYDVPYTLQTGSIRYAPMPPQAQTKITAKNASPQWPSSSYTVYKTIAGSPNAATTHTATVTFHTSSREATVAAAGQPSDAAMQKFLNRWKD</sequence>
<dbReference type="RefSeq" id="XP_007733921.1">
    <property type="nucleotide sequence ID" value="XM_007735731.1"/>
</dbReference>
<evidence type="ECO:0000259" key="4">
    <source>
        <dbReference type="Pfam" id="PF10342"/>
    </source>
</evidence>
<dbReference type="Pfam" id="PF05390">
    <property type="entry name" value="Kre9_KNH1_C"/>
    <property type="match status" value="1"/>
</dbReference>
<dbReference type="InterPro" id="IPR008659">
    <property type="entry name" value="Kre9/Knh1_C"/>
</dbReference>